<proteinExistence type="predicted"/>
<accession>A0ABS3D417</accession>
<dbReference type="Proteomes" id="UP000663992">
    <property type="component" value="Unassembled WGS sequence"/>
</dbReference>
<dbReference type="RefSeq" id="WP_206596623.1">
    <property type="nucleotide sequence ID" value="NZ_JAFKCS010000167.1"/>
</dbReference>
<keyword evidence="1" id="KW-1133">Transmembrane helix</keyword>
<feature type="transmembrane region" description="Helical" evidence="1">
    <location>
        <begin position="12"/>
        <end position="31"/>
    </location>
</feature>
<feature type="non-terminal residue" evidence="2">
    <location>
        <position position="1"/>
    </location>
</feature>
<sequence length="422" mass="47781">VHQGEPVMRRGIVALLASLPVLLVVSGYAWMRDEPLSVDAQTWLEQAQVDAGPSRAYVFLNGLDADPGQSPEALGAERLQAYRTWRSSHGPLDEGFAEPLVPTLALANGPLFCAIEKDGCLSTLLSGVSGWVETDEQRLLRERYWQFLQLDDYRNLLEDSIMAPLPPYHYLMNGQQLLALQLLKAAQAGEGEQVRVRLDEELQLLRGQMRRADTLIAKMIMVRMVERNMRWQAVLYRQGLMPAPSSVLAFDQAERSLLRPLQYEFRSVALMFKSQPSSNLDWKERLLMWWGLRPQMSINASLSFYQPLAELSQLPPAKFAPKVQQLPEPQWQKSRRNPVGNVLLGMAIPDFRDYAVRVQDLEVQRRLLQGMSQLPQGVPSAEQLHAFDNPYYPGQPALLDERDRLCFAGPLPVRDGARCLPL</sequence>
<evidence type="ECO:0000313" key="2">
    <source>
        <dbReference type="EMBL" id="MBN7822744.1"/>
    </source>
</evidence>
<dbReference type="EMBL" id="JAFKCS010000167">
    <property type="protein sequence ID" value="MBN7822744.1"/>
    <property type="molecule type" value="Genomic_DNA"/>
</dbReference>
<keyword evidence="1" id="KW-0472">Membrane</keyword>
<name>A0ABS3D417_9ALTE</name>
<comment type="caution">
    <text evidence="2">The sequence shown here is derived from an EMBL/GenBank/DDBJ whole genome shotgun (WGS) entry which is preliminary data.</text>
</comment>
<reference evidence="2 3" key="1">
    <citation type="submission" date="2021-03" db="EMBL/GenBank/DDBJ databases">
        <title>novel species isolated from a fishpond in China.</title>
        <authorList>
            <person name="Lu H."/>
            <person name="Cai Z."/>
        </authorList>
    </citation>
    <scope>NUCLEOTIDE SEQUENCE [LARGE SCALE GENOMIC DNA]</scope>
    <source>
        <strain evidence="2 3">Y57</strain>
    </source>
</reference>
<protein>
    <submittedName>
        <fullName evidence="2">Uncharacterized protein</fullName>
    </submittedName>
</protein>
<evidence type="ECO:0000256" key="1">
    <source>
        <dbReference type="SAM" id="Phobius"/>
    </source>
</evidence>
<keyword evidence="3" id="KW-1185">Reference proteome</keyword>
<organism evidence="2 3">
    <name type="scientific">Bowmanella yangjiangensis</name>
    <dbReference type="NCBI Taxonomy" id="2811230"/>
    <lineage>
        <taxon>Bacteria</taxon>
        <taxon>Pseudomonadati</taxon>
        <taxon>Pseudomonadota</taxon>
        <taxon>Gammaproteobacteria</taxon>
        <taxon>Alteromonadales</taxon>
        <taxon>Alteromonadaceae</taxon>
        <taxon>Bowmanella</taxon>
    </lineage>
</organism>
<evidence type="ECO:0000313" key="3">
    <source>
        <dbReference type="Proteomes" id="UP000663992"/>
    </source>
</evidence>
<keyword evidence="1" id="KW-0812">Transmembrane</keyword>
<gene>
    <name evidence="2" type="ORF">J0A65_22970</name>
</gene>